<accession>A0A4Z1I4G3</accession>
<dbReference type="InterPro" id="IPR021765">
    <property type="entry name" value="UstYa-like"/>
</dbReference>
<reference evidence="3 4" key="1">
    <citation type="submission" date="2017-12" db="EMBL/GenBank/DDBJ databases">
        <title>Comparative genomics of Botrytis spp.</title>
        <authorList>
            <person name="Valero-Jimenez C.A."/>
            <person name="Tapia P."/>
            <person name="Veloso J."/>
            <person name="Silva-Moreno E."/>
            <person name="Staats M."/>
            <person name="Valdes J.H."/>
            <person name="Van Kan J.A.L."/>
        </authorList>
    </citation>
    <scope>NUCLEOTIDE SEQUENCE [LARGE SCALE GENOMIC DNA]</scope>
    <source>
        <strain evidence="3 4">MUCL2120</strain>
    </source>
</reference>
<name>A0A4Z1I4G3_9HELO</name>
<dbReference type="AlphaFoldDB" id="A0A4Z1I4G3"/>
<keyword evidence="4" id="KW-1185">Reference proteome</keyword>
<keyword evidence="2" id="KW-0812">Transmembrane</keyword>
<evidence type="ECO:0000256" key="2">
    <source>
        <dbReference type="SAM" id="Phobius"/>
    </source>
</evidence>
<protein>
    <recommendedName>
        <fullName evidence="5">Tat pathway signal sequence</fullName>
    </recommendedName>
</protein>
<evidence type="ECO:0000313" key="3">
    <source>
        <dbReference type="EMBL" id="TGO56501.1"/>
    </source>
</evidence>
<dbReference type="Proteomes" id="UP000297452">
    <property type="component" value="Unassembled WGS sequence"/>
</dbReference>
<dbReference type="Pfam" id="PF11807">
    <property type="entry name" value="UstYa"/>
    <property type="match status" value="1"/>
</dbReference>
<evidence type="ECO:0000313" key="4">
    <source>
        <dbReference type="Proteomes" id="UP000297452"/>
    </source>
</evidence>
<feature type="transmembrane region" description="Helical" evidence="2">
    <location>
        <begin position="46"/>
        <end position="66"/>
    </location>
</feature>
<keyword evidence="2" id="KW-1133">Transmembrane helix</keyword>
<comment type="similarity">
    <text evidence="1">Belongs to the ustYa family.</text>
</comment>
<sequence length="286" mass="32884">MRTRLTDKIYVFEEIPRQAGPTIRTPLLEPEYRRQEEEEESLCSQILLVFVFFIFFISICLIGFWVGGRWGRSTERLCTGYISQYSPVLEDLSLSYTTMSFNGSLPQSNQYRQDAGQEVDEAWNGLGINYRDIVVPATLAASSGITPDHVTISEKYGGGYLANVEGLTYLHCLNLLRQGLWYNYDYYQKKGEGAFENDIPILKLHVSHCLDILRQLLMCTVDIGVMGKIWVHPEALEAYQDFNTKHKCRDFDAVRNWAEQRQMPADVPVDFFQQPVGREAVYSTYP</sequence>
<dbReference type="GO" id="GO:0043386">
    <property type="term" value="P:mycotoxin biosynthetic process"/>
    <property type="evidence" value="ECO:0007669"/>
    <property type="project" value="InterPro"/>
</dbReference>
<evidence type="ECO:0000256" key="1">
    <source>
        <dbReference type="ARBA" id="ARBA00035112"/>
    </source>
</evidence>
<dbReference type="EMBL" id="PQXJ01000221">
    <property type="protein sequence ID" value="TGO56501.1"/>
    <property type="molecule type" value="Genomic_DNA"/>
</dbReference>
<organism evidence="3 4">
    <name type="scientific">Botryotinia narcissicola</name>
    <dbReference type="NCBI Taxonomy" id="278944"/>
    <lineage>
        <taxon>Eukaryota</taxon>
        <taxon>Fungi</taxon>
        <taxon>Dikarya</taxon>
        <taxon>Ascomycota</taxon>
        <taxon>Pezizomycotina</taxon>
        <taxon>Leotiomycetes</taxon>
        <taxon>Helotiales</taxon>
        <taxon>Sclerotiniaceae</taxon>
        <taxon>Botryotinia</taxon>
    </lineage>
</organism>
<proteinExistence type="inferred from homology"/>
<comment type="caution">
    <text evidence="3">The sequence shown here is derived from an EMBL/GenBank/DDBJ whole genome shotgun (WGS) entry which is preliminary data.</text>
</comment>
<dbReference type="PANTHER" id="PTHR33365">
    <property type="entry name" value="YALI0B05434P"/>
    <property type="match status" value="1"/>
</dbReference>
<keyword evidence="2" id="KW-0472">Membrane</keyword>
<dbReference type="OrthoDB" id="3687641at2759"/>
<dbReference type="PANTHER" id="PTHR33365:SF13">
    <property type="entry name" value="TAT PATHWAY SIGNAL SEQUENCE"/>
    <property type="match status" value="1"/>
</dbReference>
<dbReference type="STRING" id="278944.A0A4Z1I4G3"/>
<evidence type="ECO:0008006" key="5">
    <source>
        <dbReference type="Google" id="ProtNLM"/>
    </source>
</evidence>
<gene>
    <name evidence="3" type="ORF">BOTNAR_0221g00010</name>
</gene>